<dbReference type="OrthoDB" id="73003at2759"/>
<feature type="transmembrane region" description="Helical" evidence="1">
    <location>
        <begin position="859"/>
        <end position="882"/>
    </location>
</feature>
<feature type="transmembrane region" description="Helical" evidence="1">
    <location>
        <begin position="302"/>
        <end position="326"/>
    </location>
</feature>
<feature type="transmembrane region" description="Helical" evidence="1">
    <location>
        <begin position="1861"/>
        <end position="1880"/>
    </location>
</feature>
<evidence type="ECO:0000256" key="1">
    <source>
        <dbReference type="SAM" id="Phobius"/>
    </source>
</evidence>
<keyword evidence="3" id="KW-1185">Reference proteome</keyword>
<keyword evidence="1" id="KW-1133">Transmembrane helix</keyword>
<feature type="transmembrane region" description="Helical" evidence="1">
    <location>
        <begin position="1663"/>
        <end position="1681"/>
    </location>
</feature>
<name>A0A1V9YY48_ACHHY</name>
<feature type="transmembrane region" description="Helical" evidence="1">
    <location>
        <begin position="1488"/>
        <end position="1513"/>
    </location>
</feature>
<proteinExistence type="predicted"/>
<dbReference type="EMBL" id="JNBR01000625">
    <property type="protein sequence ID" value="OQR90470.1"/>
    <property type="molecule type" value="Genomic_DNA"/>
</dbReference>
<evidence type="ECO:0000313" key="3">
    <source>
        <dbReference type="Proteomes" id="UP000243579"/>
    </source>
</evidence>
<feature type="transmembrane region" description="Helical" evidence="1">
    <location>
        <begin position="948"/>
        <end position="969"/>
    </location>
</feature>
<feature type="transmembrane region" description="Helical" evidence="1">
    <location>
        <begin position="1924"/>
        <end position="1945"/>
    </location>
</feature>
<dbReference type="Proteomes" id="UP000243579">
    <property type="component" value="Unassembled WGS sequence"/>
</dbReference>
<comment type="caution">
    <text evidence="2">The sequence shown here is derived from an EMBL/GenBank/DDBJ whole genome shotgun (WGS) entry which is preliminary data.</text>
</comment>
<feature type="transmembrane region" description="Helical" evidence="1">
    <location>
        <begin position="1408"/>
        <end position="1427"/>
    </location>
</feature>
<protein>
    <recommendedName>
        <fullName evidence="4">Transmembrane protein</fullName>
    </recommendedName>
</protein>
<organism evidence="2 3">
    <name type="scientific">Achlya hypogyna</name>
    <name type="common">Oomycete</name>
    <name type="synonym">Protoachlya hypogyna</name>
    <dbReference type="NCBI Taxonomy" id="1202772"/>
    <lineage>
        <taxon>Eukaryota</taxon>
        <taxon>Sar</taxon>
        <taxon>Stramenopiles</taxon>
        <taxon>Oomycota</taxon>
        <taxon>Saprolegniomycetes</taxon>
        <taxon>Saprolegniales</taxon>
        <taxon>Achlyaceae</taxon>
        <taxon>Achlya</taxon>
    </lineage>
</organism>
<accession>A0A1V9YY48</accession>
<keyword evidence="1" id="KW-0472">Membrane</keyword>
<feature type="transmembrane region" description="Helical" evidence="1">
    <location>
        <begin position="346"/>
        <end position="370"/>
    </location>
</feature>
<reference evidence="2 3" key="1">
    <citation type="journal article" date="2014" name="Genome Biol. Evol.">
        <title>The secreted proteins of Achlya hypogyna and Thraustotheca clavata identify the ancestral oomycete secretome and reveal gene acquisitions by horizontal gene transfer.</title>
        <authorList>
            <person name="Misner I."/>
            <person name="Blouin N."/>
            <person name="Leonard G."/>
            <person name="Richards T.A."/>
            <person name="Lane C.E."/>
        </authorList>
    </citation>
    <scope>NUCLEOTIDE SEQUENCE [LARGE SCALE GENOMIC DNA]</scope>
    <source>
        <strain evidence="2 3">ATCC 48635</strain>
    </source>
</reference>
<feature type="transmembrane region" description="Helical" evidence="1">
    <location>
        <begin position="1957"/>
        <end position="1981"/>
    </location>
</feature>
<feature type="transmembrane region" description="Helical" evidence="1">
    <location>
        <begin position="903"/>
        <end position="928"/>
    </location>
</feature>
<feature type="transmembrane region" description="Helical" evidence="1">
    <location>
        <begin position="197"/>
        <end position="218"/>
    </location>
</feature>
<feature type="transmembrane region" description="Helical" evidence="1">
    <location>
        <begin position="382"/>
        <end position="407"/>
    </location>
</feature>
<evidence type="ECO:0008006" key="4">
    <source>
        <dbReference type="Google" id="ProtNLM"/>
    </source>
</evidence>
<keyword evidence="1" id="KW-0812">Transmembrane</keyword>
<feature type="transmembrane region" description="Helical" evidence="1">
    <location>
        <begin position="1439"/>
        <end position="1468"/>
    </location>
</feature>
<gene>
    <name evidence="2" type="ORF">ACHHYP_05486</name>
</gene>
<evidence type="ECO:0000313" key="2">
    <source>
        <dbReference type="EMBL" id="OQR90470.1"/>
    </source>
</evidence>
<sequence length="2228" mass="249667">MGRRSKVATVRGPTQAVLRSALGARPELEHHRPLEAYLSEALPWTTPAPMNLPHAPFAAFNASALASHQAMYNRQTLPMGAKYFADSARNSYVLRRVVTAHNHAMPTPELCMSEFLAGLPGVLFYGPRMNEVLCAFAASSGAETWHNQGTCVLVTFLTLPIATECLWLTAGDDVANTTVLGESFTLTFALTQYPYQWLVWLKFSTRVVSTLLILYLLWHTYFRHYFDLARHVNVHGHQTNIKNKHQVWHYLLIAGDPTVLLVTHPWVVFGFFVDLCLSPHIIAASVLRLLQTDNFEIMLRAALYLFRMVWIAYASVCVAAVGLKRFRKEHLFAEVDPTMMTLATVFYGPLIWIIGGLVPWCLEWFQWLLICVESHPHERIEIIFVGGAYIILVAWLPLSYGFGVGYFHSRRPRVMEVGSFSVYSSFHYNSLKNRALFAAARPIRNGELAGASYGGIMYALFKWNPRYRACPTMNFRGADCFLLCYCNGELTAKIRLSLLAGLDCNLGDPVLAVETAQTPSRFPVNALTVVHPGAELTNMAKPSKVALRRPREPSLWCIVGVALGPQLYSTRFSVRRNRTAFAISMVMLMNIASMPIKAYLSEFLPGQQHPDTAMTFVNYSEFTTQTLAHKTLRYNATTLPLGAKYIDDVTGDTQVLRATINLSAHVPMDRSVCLQSFVLGLPGLIYYTPRQLELLCALAATANVTVADWDGRGGCYVDKFCTVEIGHSCVWLTAGDAVHGAATNSSTLTITYTFTGARFESWLWFKLVYRMFLIFLVSVRMWQGYYGYCWHLERTLATYGHRQPLDISQGNWRYEIVFGDPTAVVLMDPWVAAAFVVDIWISTNSVGIAVLRASQNGDLYVMFITFIYLSRTVWFAYCALCITAHYLKRYSKEHAFAEVDPTLVAIGVGIYGPLVSWLAGNVGFLAQVYQFSFTCLVPEHLKGQENELAPGCAMYTILIASLPLMYGFAVPPLRRRFNRSAPVKQDYSSPIYNSIKSRTLLQMLRPFRHSTQGQYGGSVYRLFAANPKYKNCPTISLRGADCFLLCYHRGMLHEKMRLSLLSSLDRNQSDPGIAIAFSSVSAATIVNSITEKGVTPTVINRSEHTSMTKVAAVRGPTTPKAHSVRCHRVALLVSVVMMLNIASMPAKAYFTEYFPGRQPPVAEPNYSNYSAFAASTLVNYQALYNNETLPSDFSYHVDVVNDTHVLRQRLDLTEHKPMDRRACLASFVLNMPGLIYYTPAQLDLVCDLAATDKVSANDWDRRGSCHVDKNCGAIIGHSCTWLMFEETRVFTLMYAFTGTRFNLWLWAKLVYRVGLTILVCHRMATQYYGPCRSLERTLETTGHRPHLAPGKWHYELVLGDPTAIILMDPTVAVSFLVDIWISSNSVGIAVLLASHYSGITATALNCLYLSRTVWFAYCSLCITAHYLKRFQKEHLFAQVDPTLVAVAVAVYGPVVSWLSGSVAFVAQLYQWTFTFLVPTHLQGVENELAPGCIVYTLLIASLPVLYGLSLQFLRGFRSRAPLRRTGLGSRSKSQAATDYSNPLYNSLKGCLLFSLLRAMQQASQRLLSSPVDHQGGSVYRLFDANPRYQQCPTISMRSADCFVYCYCNDELREKIRLSLMSSLDRNLADPALAIPFASETSTSVFNEIESAPKGAGTRIRRPFSFPCIVSMVMLINIASMVPPGLLLHPMKAYLSEPLPSFTSPQDDTIYPNYTLFNAQSLAIDQALYNRATILNGSKYFIDDVHNAQVLRHVLSLESHQAMSRSMCASSFVLGMPGLIYYSPRQLDMVCELAAASSVNVTKWDGQGSCFHSRFLTVEIGHVCVWLTAGGTESWARTAEGKMTITFAFTGVRFFGWLWIKLIYRLAVTGFVMYRMWASYFKHCVELYDMLAKQGHRPKVNASKATWTYEVVLGDPTAIILMDPWVATAFVVDMWMSTSSVGIAVLRASQNGDLYIMLLTFIYLSRTVWFAYCALCLTAHYLKHFRKEHAFAEVDPTVVAVGVAGYGPLVSWLSGNVGFLAQVYQFSFFCLVPPALQAQQNELAPGCAMYTVLIASLPLMYGFAAPCLGRAPVAWTGSYLSWRVGGCSQRRQDIVVDYSDERFNSVKSRCIFSLLRMQQSSRRLLEGPLMHQGGTIYHLFHANPRYKRCSTISMRSTDCFIRCYKNGELEERLRLNLVTSLDRNLADPLLAVRDAKEASGTYYNELHPRSSAPGTWELRRPAKASCWCL</sequence>
<feature type="transmembrane region" description="Helical" evidence="1">
    <location>
        <begin position="767"/>
        <end position="786"/>
    </location>
</feature>